<dbReference type="EMBL" id="UFSZ01000001">
    <property type="protein sequence ID" value="SUV18487.1"/>
    <property type="molecule type" value="Genomic_DNA"/>
</dbReference>
<evidence type="ECO:0000313" key="6">
    <source>
        <dbReference type="Proteomes" id="UP000238825"/>
    </source>
</evidence>
<dbReference type="Gene3D" id="1.20.1090.10">
    <property type="entry name" value="Dehydroquinate synthase-like - alpha domain"/>
    <property type="match status" value="1"/>
</dbReference>
<reference evidence="4 6" key="1">
    <citation type="submission" date="2017-03" db="EMBL/GenBank/DDBJ databases">
        <title>The whole genome sequencing and assembly of Lysinibacillus sphaericus DSM 28T strain.</title>
        <authorList>
            <person name="Lee Y.-J."/>
            <person name="Yi H."/>
            <person name="Bahn Y.-S."/>
            <person name="Kim J.F."/>
            <person name="Lee D.-W."/>
        </authorList>
    </citation>
    <scope>NUCLEOTIDE SEQUENCE [LARGE SCALE GENOMIC DNA]</scope>
    <source>
        <strain evidence="4 6">DSM 28</strain>
    </source>
</reference>
<dbReference type="GO" id="GO:0005829">
    <property type="term" value="C:cytosol"/>
    <property type="evidence" value="ECO:0007669"/>
    <property type="project" value="TreeGrafter"/>
</dbReference>
<evidence type="ECO:0000313" key="4">
    <source>
        <dbReference type="EMBL" id="AVK95773.1"/>
    </source>
</evidence>
<dbReference type="RefSeq" id="WP_024364888.1">
    <property type="nucleotide sequence ID" value="NZ_BJNS01000024.1"/>
</dbReference>
<feature type="domain" description="Alcohol dehydrogenase iron-type/glycerol dehydrogenase GldA" evidence="2">
    <location>
        <begin position="9"/>
        <end position="177"/>
    </location>
</feature>
<evidence type="ECO:0000256" key="1">
    <source>
        <dbReference type="ARBA" id="ARBA00023002"/>
    </source>
</evidence>
<organism evidence="4 6">
    <name type="scientific">Lysinibacillus sphaericus</name>
    <name type="common">Bacillus sphaericus</name>
    <dbReference type="NCBI Taxonomy" id="1421"/>
    <lineage>
        <taxon>Bacteria</taxon>
        <taxon>Bacillati</taxon>
        <taxon>Bacillota</taxon>
        <taxon>Bacilli</taxon>
        <taxon>Bacillales</taxon>
        <taxon>Bacillaceae</taxon>
        <taxon>Lysinibacillus</taxon>
    </lineage>
</organism>
<dbReference type="Proteomes" id="UP000238825">
    <property type="component" value="Chromosome"/>
</dbReference>
<accession>A0A2S0JXA1</accession>
<dbReference type="PANTHER" id="PTHR43633">
    <property type="entry name" value="ALCOHOL DEHYDROGENASE YQHD"/>
    <property type="match status" value="1"/>
</dbReference>
<dbReference type="AlphaFoldDB" id="A0A2S0JXA1"/>
<dbReference type="InterPro" id="IPR001670">
    <property type="entry name" value="ADH_Fe/GldA"/>
</dbReference>
<dbReference type="GO" id="GO:1990002">
    <property type="term" value="F:methylglyoxal reductase (NADPH) (acetol producing) activity"/>
    <property type="evidence" value="ECO:0007669"/>
    <property type="project" value="TreeGrafter"/>
</dbReference>
<evidence type="ECO:0000313" key="7">
    <source>
        <dbReference type="Proteomes" id="UP000255295"/>
    </source>
</evidence>
<dbReference type="PANTHER" id="PTHR43633:SF1">
    <property type="entry name" value="ALCOHOL DEHYDROGENASE YQHD"/>
    <property type="match status" value="1"/>
</dbReference>
<dbReference type="InterPro" id="IPR018211">
    <property type="entry name" value="ADH_Fe_CS"/>
</dbReference>
<evidence type="ECO:0000313" key="5">
    <source>
        <dbReference type="EMBL" id="SUV18487.1"/>
    </source>
</evidence>
<dbReference type="FunFam" id="3.40.50.1970:FF:000003">
    <property type="entry name" value="Alcohol dehydrogenase, iron-containing"/>
    <property type="match status" value="1"/>
</dbReference>
<feature type="domain" description="Fe-containing alcohol dehydrogenase-like C-terminal" evidence="3">
    <location>
        <begin position="188"/>
        <end position="386"/>
    </location>
</feature>
<dbReference type="GO" id="GO:0008106">
    <property type="term" value="F:alcohol dehydrogenase (NADP+) activity"/>
    <property type="evidence" value="ECO:0007669"/>
    <property type="project" value="TreeGrafter"/>
</dbReference>
<dbReference type="GeneID" id="48275652"/>
<evidence type="ECO:0000259" key="3">
    <source>
        <dbReference type="Pfam" id="PF25137"/>
    </source>
</evidence>
<dbReference type="Proteomes" id="UP000255295">
    <property type="component" value="Unassembled WGS sequence"/>
</dbReference>
<protein>
    <submittedName>
        <fullName evidence="4">NADH-dependent alcohol dehydrogenase</fullName>
    </submittedName>
    <submittedName>
        <fullName evidence="5">NADH-dependent butanol dehydrogenase</fullName>
        <ecNumber evidence="5">1.1.1.-</ecNumber>
    </submittedName>
</protein>
<reference evidence="5 7" key="2">
    <citation type="submission" date="2018-06" db="EMBL/GenBank/DDBJ databases">
        <authorList>
            <consortium name="Pathogen Informatics"/>
            <person name="Doyle S."/>
        </authorList>
    </citation>
    <scope>NUCLEOTIDE SEQUENCE [LARGE SCALE GENOMIC DNA]</scope>
    <source>
        <strain evidence="5 7">NCTC10338</strain>
    </source>
</reference>
<dbReference type="InterPro" id="IPR044731">
    <property type="entry name" value="BDH-like"/>
</dbReference>
<dbReference type="PROSITE" id="PS00060">
    <property type="entry name" value="ADH_IRON_2"/>
    <property type="match status" value="1"/>
</dbReference>
<proteinExistence type="predicted"/>
<dbReference type="Gene3D" id="3.40.50.1970">
    <property type="match status" value="1"/>
</dbReference>
<gene>
    <name evidence="5" type="primary">yugJ</name>
    <name evidence="4" type="ORF">LS41612_05535</name>
    <name evidence="5" type="ORF">NCTC10338_03663</name>
</gene>
<dbReference type="Pfam" id="PF25137">
    <property type="entry name" value="ADH_Fe_C"/>
    <property type="match status" value="1"/>
</dbReference>
<dbReference type="InterPro" id="IPR056798">
    <property type="entry name" value="ADH_Fe_C"/>
</dbReference>
<sequence length="387" mass="42124">MNSFTFYNPVKLHFGEDALEKLPKELAQFGQKVLVVYGGGSIKKNGVYNAVIEKLQEAGKSIFELSGVEPNPRVETARLGIEICKKEGIDLVLAVGGGSVIDCSKLIVAGAKYDGDAWDIVKRKFIVKDALPLGTVLTLAATGSEMNSGSVITNASTEEKFSWGSPAVFPKFSILNPAYTVTVPKNHTVYGIVDMMSHVFEQYFHNATNTPITDEMCEGVLRTVISTAPKLIEDLENVTLRETILLAGTIGLNGFLSIGSQGDWASHNIEHAVSAIYDIPHAGGLAILQPHWMRLNVSVNPERFAGIATRVFGVDATGKTTEEVAHEGIDRLSAFWTSLGAPNRLADYDIDDAKFNQIVEHAMENGPFGNFNKLQEKDVRTILQNAR</sequence>
<dbReference type="CDD" id="cd08187">
    <property type="entry name" value="BDH"/>
    <property type="match status" value="1"/>
</dbReference>
<dbReference type="GO" id="GO:1990362">
    <property type="term" value="F:butanol dehydrogenase (NAD+) activity"/>
    <property type="evidence" value="ECO:0007669"/>
    <property type="project" value="InterPro"/>
</dbReference>
<dbReference type="GO" id="GO:0046872">
    <property type="term" value="F:metal ion binding"/>
    <property type="evidence" value="ECO:0007669"/>
    <property type="project" value="InterPro"/>
</dbReference>
<keyword evidence="1 5" id="KW-0560">Oxidoreductase</keyword>
<dbReference type="Pfam" id="PF00465">
    <property type="entry name" value="Fe-ADH"/>
    <property type="match status" value="1"/>
</dbReference>
<name>A0A2S0JXA1_LYSSH</name>
<dbReference type="SUPFAM" id="SSF56796">
    <property type="entry name" value="Dehydroquinate synthase-like"/>
    <property type="match status" value="1"/>
</dbReference>
<dbReference type="EMBL" id="CP019980">
    <property type="protein sequence ID" value="AVK95773.1"/>
    <property type="molecule type" value="Genomic_DNA"/>
</dbReference>
<dbReference type="EC" id="1.1.1.-" evidence="5"/>
<evidence type="ECO:0000259" key="2">
    <source>
        <dbReference type="Pfam" id="PF00465"/>
    </source>
</evidence>